<protein>
    <submittedName>
        <fullName evidence="1">Uncharacterized protein</fullName>
    </submittedName>
</protein>
<proteinExistence type="predicted"/>
<gene>
    <name evidence="1" type="ORF">GCM10010982_12040</name>
</gene>
<comment type="caution">
    <text evidence="1">The sequence shown here is derived from an EMBL/GenBank/DDBJ whole genome shotgun (WGS) entry which is preliminary data.</text>
</comment>
<sequence length="149" mass="16686">MGIDHETNQLLMYRRVYLVGFRPHLQGEIRETALNLALPLHFFHALQDNAESGQMQIDNILGERLRQSINSFLLSSADWVVFALGSEADTRQLASDVTLAMAQGKDIVFLHDAKLGAPPACLEQIACYVADDYLQLLKYLEQHSAKVTS</sequence>
<evidence type="ECO:0000313" key="1">
    <source>
        <dbReference type="EMBL" id="GGO66860.1"/>
    </source>
</evidence>
<keyword evidence="2" id="KW-1185">Reference proteome</keyword>
<evidence type="ECO:0000313" key="2">
    <source>
        <dbReference type="Proteomes" id="UP000606935"/>
    </source>
</evidence>
<dbReference type="AlphaFoldDB" id="A0A918DHQ2"/>
<accession>A0A918DHQ2</accession>
<name>A0A918DHQ2_9ALTE</name>
<reference evidence="1" key="1">
    <citation type="journal article" date="2014" name="Int. J. Syst. Evol. Microbiol.">
        <title>Complete genome sequence of Corynebacterium casei LMG S-19264T (=DSM 44701T), isolated from a smear-ripened cheese.</title>
        <authorList>
            <consortium name="US DOE Joint Genome Institute (JGI-PGF)"/>
            <person name="Walter F."/>
            <person name="Albersmeier A."/>
            <person name="Kalinowski J."/>
            <person name="Ruckert C."/>
        </authorList>
    </citation>
    <scope>NUCLEOTIDE SEQUENCE</scope>
    <source>
        <strain evidence="1">CGMCC 1.7086</strain>
    </source>
</reference>
<organism evidence="1 2">
    <name type="scientific">Bowmanella pacifica</name>
    <dbReference type="NCBI Taxonomy" id="502051"/>
    <lineage>
        <taxon>Bacteria</taxon>
        <taxon>Pseudomonadati</taxon>
        <taxon>Pseudomonadota</taxon>
        <taxon>Gammaproteobacteria</taxon>
        <taxon>Alteromonadales</taxon>
        <taxon>Alteromonadaceae</taxon>
        <taxon>Bowmanella</taxon>
    </lineage>
</organism>
<dbReference type="EMBL" id="BMLS01000001">
    <property type="protein sequence ID" value="GGO66860.1"/>
    <property type="molecule type" value="Genomic_DNA"/>
</dbReference>
<dbReference type="Proteomes" id="UP000606935">
    <property type="component" value="Unassembled WGS sequence"/>
</dbReference>
<reference evidence="1" key="2">
    <citation type="submission" date="2020-09" db="EMBL/GenBank/DDBJ databases">
        <authorList>
            <person name="Sun Q."/>
            <person name="Zhou Y."/>
        </authorList>
    </citation>
    <scope>NUCLEOTIDE SEQUENCE</scope>
    <source>
        <strain evidence="1">CGMCC 1.7086</strain>
    </source>
</reference>